<evidence type="ECO:0000313" key="2">
    <source>
        <dbReference type="EMBL" id="SNT65509.1"/>
    </source>
</evidence>
<dbReference type="EMBL" id="FZPH01000023">
    <property type="protein sequence ID" value="SNT65509.1"/>
    <property type="molecule type" value="Genomic_DNA"/>
</dbReference>
<accession>A0A239PGL8</accession>
<evidence type="ECO:0000256" key="1">
    <source>
        <dbReference type="SAM" id="MobiDB-lite"/>
    </source>
</evidence>
<keyword evidence="3" id="KW-1185">Reference proteome</keyword>
<feature type="compositionally biased region" description="Basic and acidic residues" evidence="1">
    <location>
        <begin position="79"/>
        <end position="91"/>
    </location>
</feature>
<feature type="compositionally biased region" description="Basic and acidic residues" evidence="1">
    <location>
        <begin position="121"/>
        <end position="145"/>
    </location>
</feature>
<name>A0A239PGL8_9ACTN</name>
<gene>
    <name evidence="2" type="ORF">SAMN05421812_12362</name>
</gene>
<evidence type="ECO:0000313" key="3">
    <source>
        <dbReference type="Proteomes" id="UP000198362"/>
    </source>
</evidence>
<dbReference type="AlphaFoldDB" id="A0A239PGL8"/>
<proteinExistence type="predicted"/>
<dbReference type="Proteomes" id="UP000198362">
    <property type="component" value="Unassembled WGS sequence"/>
</dbReference>
<feature type="region of interest" description="Disordered" evidence="1">
    <location>
        <begin position="47"/>
        <end position="145"/>
    </location>
</feature>
<reference evidence="2 3" key="1">
    <citation type="submission" date="2017-06" db="EMBL/GenBank/DDBJ databases">
        <authorList>
            <person name="Kim H.J."/>
            <person name="Triplett B.A."/>
        </authorList>
    </citation>
    <scope>NUCLEOTIDE SEQUENCE [LARGE SCALE GENOMIC DNA]</scope>
    <source>
        <strain evidence="2 3">CGMCC 4.5593</strain>
    </source>
</reference>
<organism evidence="2 3">
    <name type="scientific">Asanoa hainanensis</name>
    <dbReference type="NCBI Taxonomy" id="560556"/>
    <lineage>
        <taxon>Bacteria</taxon>
        <taxon>Bacillati</taxon>
        <taxon>Actinomycetota</taxon>
        <taxon>Actinomycetes</taxon>
        <taxon>Micromonosporales</taxon>
        <taxon>Micromonosporaceae</taxon>
        <taxon>Asanoa</taxon>
    </lineage>
</organism>
<protein>
    <submittedName>
        <fullName evidence="2">Uncharacterized protein</fullName>
    </submittedName>
</protein>
<sequence length="145" mass="15320">MYLCNSLRMAGPASVRASYRWLSLLVAVLTLFAPALPHSAAARATNPQHPFAAVGDRTAATGQRTPDAVTASGDDDADERPRDAQSVRHEPGLAAFAGRAVLPALSPDGVPPSHPRGQPRRGRDNRAPGGDHHPHPEGRGPPRRP</sequence>